<name>A0A8I1AD88_ACIBZ</name>
<proteinExistence type="predicted"/>
<gene>
    <name evidence="1" type="ORF">I9054_011210</name>
</gene>
<dbReference type="KEGG" id="aber:BSR55_10190"/>
<evidence type="ECO:0000313" key="2">
    <source>
        <dbReference type="Proteomes" id="UP000644140"/>
    </source>
</evidence>
<reference evidence="1" key="1">
    <citation type="submission" date="2022-02" db="EMBL/GenBank/DDBJ databases">
        <title>Characterization of Tn125 harboring carbapenem-resistant Acinetobacter bereziniae clinical isolates.</title>
        <authorList>
            <person name="Wong N.-K."/>
            <person name="Pan Q."/>
        </authorList>
    </citation>
    <scope>NUCLEOTIDE SEQUENCE</scope>
    <source>
        <strain evidence="1">GD03393</strain>
    </source>
</reference>
<evidence type="ECO:0000313" key="1">
    <source>
        <dbReference type="EMBL" id="UUN95955.1"/>
    </source>
</evidence>
<organism evidence="1 2">
    <name type="scientific">Acinetobacter bereziniae</name>
    <name type="common">Acinetobacter genomosp. 10</name>
    <dbReference type="NCBI Taxonomy" id="106648"/>
    <lineage>
        <taxon>Bacteria</taxon>
        <taxon>Pseudomonadati</taxon>
        <taxon>Pseudomonadota</taxon>
        <taxon>Gammaproteobacteria</taxon>
        <taxon>Moraxellales</taxon>
        <taxon>Moraxellaceae</taxon>
        <taxon>Acinetobacter</taxon>
    </lineage>
</organism>
<dbReference type="AlphaFoldDB" id="A0A8I1AD88"/>
<dbReference type="RefSeq" id="WP_100885166.1">
    <property type="nucleotide sequence ID" value="NZ_CP018259.1"/>
</dbReference>
<sequence>MPEAEKPNQYCFQLGQLSVDSAEDGKKKRTFSGVAYSGEVITDHWFWDRIIFDLDSMQLKGRIPALLEHRSSQRAGAINTHSIDHQTGLKVTGDLMSNEFGTQVAQDSDDGFPWQMSVRIEPSAIEDIQAGASVTVNGKVHQGPITVFRGGRIREVSFCALGADDNTNAVAANHNPKSKTFNKEDTNVTELEQAKAAQKKAEEERDAAQNELKKFKADKRADDIATLETSLNKQFSAEEKKSYTDMDDVSFNFLAQQLKQFSVGTQPPTEQPKGNNIPNQFAHLFSHQANGGQGGNGQAQGSALDNAFNQFAAAK</sequence>
<protein>
    <submittedName>
        <fullName evidence="1">Uncharacterized protein</fullName>
    </submittedName>
</protein>
<dbReference type="Proteomes" id="UP000644140">
    <property type="component" value="Chromosome"/>
</dbReference>
<dbReference type="EMBL" id="CP092085">
    <property type="protein sequence ID" value="UUN95955.1"/>
    <property type="molecule type" value="Genomic_DNA"/>
</dbReference>
<accession>A0A8I1AD88</accession>